<feature type="chain" id="PRO_5047055511" description="LPXTG cell wall anchor domain-containing protein" evidence="3">
    <location>
        <begin position="28"/>
        <end position="553"/>
    </location>
</feature>
<proteinExistence type="predicted"/>
<gene>
    <name evidence="4" type="ORF">L0P57_12600</name>
</gene>
<dbReference type="EMBL" id="JAKNHQ010000022">
    <property type="protein sequence ID" value="MCG4611767.1"/>
    <property type="molecule type" value="Genomic_DNA"/>
</dbReference>
<evidence type="ECO:0000313" key="5">
    <source>
        <dbReference type="Proteomes" id="UP001298681"/>
    </source>
</evidence>
<feature type="compositionally biased region" description="Low complexity" evidence="1">
    <location>
        <begin position="473"/>
        <end position="482"/>
    </location>
</feature>
<feature type="compositionally biased region" description="Gly residues" evidence="1">
    <location>
        <begin position="494"/>
        <end position="509"/>
    </location>
</feature>
<feature type="signal peptide" evidence="3">
    <location>
        <begin position="1"/>
        <end position="27"/>
    </location>
</feature>
<keyword evidence="2" id="KW-0812">Transmembrane</keyword>
<accession>A0ABS9MNI8</accession>
<name>A0ABS9MNI8_9FIRM</name>
<feature type="compositionally biased region" description="Pro residues" evidence="1">
    <location>
        <begin position="443"/>
        <end position="457"/>
    </location>
</feature>
<keyword evidence="2" id="KW-1133">Transmembrane helix</keyword>
<feature type="region of interest" description="Disordered" evidence="1">
    <location>
        <begin position="410"/>
        <end position="515"/>
    </location>
</feature>
<feature type="compositionally biased region" description="Gly residues" evidence="1">
    <location>
        <begin position="462"/>
        <end position="472"/>
    </location>
</feature>
<keyword evidence="2" id="KW-0472">Membrane</keyword>
<comment type="caution">
    <text evidence="4">The sequence shown here is derived from an EMBL/GenBank/DDBJ whole genome shotgun (WGS) entry which is preliminary data.</text>
</comment>
<keyword evidence="5" id="KW-1185">Reference proteome</keyword>
<reference evidence="4 5" key="1">
    <citation type="submission" date="2022-01" db="EMBL/GenBank/DDBJ databases">
        <title>Collection of gut derived symbiotic bacterial strains cultured from healthy donors.</title>
        <authorList>
            <person name="Lin H."/>
            <person name="Kohout C."/>
            <person name="Waligurski E."/>
            <person name="Pamer E.G."/>
        </authorList>
    </citation>
    <scope>NUCLEOTIDE SEQUENCE [LARGE SCALE GENOMIC DNA]</scope>
    <source>
        <strain evidence="4 5">DFI.7.58</strain>
    </source>
</reference>
<dbReference type="Proteomes" id="UP001298681">
    <property type="component" value="Unassembled WGS sequence"/>
</dbReference>
<evidence type="ECO:0008006" key="6">
    <source>
        <dbReference type="Google" id="ProtNLM"/>
    </source>
</evidence>
<feature type="compositionally biased region" description="Gly residues" evidence="1">
    <location>
        <begin position="426"/>
        <end position="436"/>
    </location>
</feature>
<evidence type="ECO:0000256" key="1">
    <source>
        <dbReference type="SAM" id="MobiDB-lite"/>
    </source>
</evidence>
<sequence>MKKRAFSVFLSLTIVFCAISAYLTQAAAEQFLGSGAWHVDDEGALVQEDGYYVYTIKPGDIEDGVATIRFDPIASPNVLIEDNYHPGSNTGVKVKLVNESGQKLVWESGGYDFTTVNTYQVGGPIPLDISQFEGFEAVDYGTEEHPYEIQYGTAYQTIPNSFDVLGFDDQYIRFAVAAVRTSNKPMARLFGKEDPYDVTLTEAVQVESRVKEAISFRDADGHERTVSADADRTYADYLKLYYNVDSLEDLTNRQKLEVLGGEMEFKSFSEDPSERFDPNTTDPMFDQFKLYGIIKPNNHYQMLETDPELLAMGYHYLYSNCMRFTFDAETSPIDGVKDSANGMSIADFMEKDSGSAATQSAENVFGGTVLNENDVLTLDHLAFAYQAPNAFNWMPHCIDFNFALKFDVDDGDASSDPGSSSEDSSHGGGGGGGGGGGDDRPDPTPSEDPSSNPPTVPETPSEGGGSAGGGTDTSGTTTVPPEGSEEANASTDGLSGGHIGGDDSSGGTSGKPKTGDHTLALLAVSATLAVGSGALCIFFRGKKDEQDDVQEER</sequence>
<evidence type="ECO:0000256" key="3">
    <source>
        <dbReference type="SAM" id="SignalP"/>
    </source>
</evidence>
<evidence type="ECO:0000313" key="4">
    <source>
        <dbReference type="EMBL" id="MCG4611767.1"/>
    </source>
</evidence>
<protein>
    <recommendedName>
        <fullName evidence="6">LPXTG cell wall anchor domain-containing protein</fullName>
    </recommendedName>
</protein>
<feature type="transmembrane region" description="Helical" evidence="2">
    <location>
        <begin position="519"/>
        <end position="539"/>
    </location>
</feature>
<dbReference type="RefSeq" id="WP_237967124.1">
    <property type="nucleotide sequence ID" value="NZ_JAKNHQ010000022.1"/>
</dbReference>
<organism evidence="4 5">
    <name type="scientific">Anaeromassilibacillus senegalensis</name>
    <dbReference type="NCBI Taxonomy" id="1673717"/>
    <lineage>
        <taxon>Bacteria</taxon>
        <taxon>Bacillati</taxon>
        <taxon>Bacillota</taxon>
        <taxon>Clostridia</taxon>
        <taxon>Eubacteriales</taxon>
        <taxon>Acutalibacteraceae</taxon>
        <taxon>Anaeromassilibacillus</taxon>
    </lineage>
</organism>
<keyword evidence="3" id="KW-0732">Signal</keyword>
<evidence type="ECO:0000256" key="2">
    <source>
        <dbReference type="SAM" id="Phobius"/>
    </source>
</evidence>